<feature type="transmembrane region" description="Helical" evidence="1">
    <location>
        <begin position="172"/>
        <end position="192"/>
    </location>
</feature>
<sequence>MNMADITANKSTIANGPFNTQTTHDIKSAILEAAIADYEAIGTTFAVNAISDDKVRQQYVKHIKDISNEVRQEVSRGGMTVKEGAEYCSQLRDRLFIEYRKYTSAVGIAKAEKLKLDARGFDYYLNKYAQAQSGKNFAALTIEERNAVYYTVLKKAGGANADVTTKVRQLRVSARVAIIFTAILATGEVVAAKDKVREAARQGSIIAGGMIGGSLAGLAVSFVCGPAEPACAIALVFIGSNLGGMAAEATNDMYQEELSVFMHWMND</sequence>
<reference evidence="2 3" key="1">
    <citation type="submission" date="2016-11" db="EMBL/GenBank/DDBJ databases">
        <authorList>
            <person name="Jaros S."/>
            <person name="Januszkiewicz K."/>
            <person name="Wedrychowicz H."/>
        </authorList>
    </citation>
    <scope>NUCLEOTIDE SEQUENCE [LARGE SCALE GENOMIC DNA]</scope>
    <source>
        <strain evidence="2 3">LMG 20594</strain>
    </source>
</reference>
<dbReference type="AlphaFoldDB" id="A0A1M6NKS2"/>
<gene>
    <name evidence="2" type="ORF">SAMN05192548_1010122</name>
</gene>
<feature type="transmembrane region" description="Helical" evidence="1">
    <location>
        <begin position="204"/>
        <end position="223"/>
    </location>
</feature>
<accession>A0A1M6NKS2</accession>
<dbReference type="STRING" id="169427.SAMN05192548_1010122"/>
<evidence type="ECO:0000313" key="2">
    <source>
        <dbReference type="EMBL" id="SHJ96154.1"/>
    </source>
</evidence>
<keyword evidence="1" id="KW-1133">Transmembrane helix</keyword>
<dbReference type="Proteomes" id="UP000184395">
    <property type="component" value="Unassembled WGS sequence"/>
</dbReference>
<evidence type="ECO:0000313" key="3">
    <source>
        <dbReference type="Proteomes" id="UP000184395"/>
    </source>
</evidence>
<proteinExistence type="predicted"/>
<dbReference type="EMBL" id="FRAB01000010">
    <property type="protein sequence ID" value="SHJ96154.1"/>
    <property type="molecule type" value="Genomic_DNA"/>
</dbReference>
<dbReference type="RefSeq" id="WP_235004858.1">
    <property type="nucleotide sequence ID" value="NZ_CADFGY010000008.1"/>
</dbReference>
<keyword evidence="1" id="KW-0812">Transmembrane</keyword>
<protein>
    <submittedName>
        <fullName evidence="2">Uncharacterized protein</fullName>
    </submittedName>
</protein>
<organism evidence="2 3">
    <name type="scientific">Paraburkholderia terricola</name>
    <dbReference type="NCBI Taxonomy" id="169427"/>
    <lineage>
        <taxon>Bacteria</taxon>
        <taxon>Pseudomonadati</taxon>
        <taxon>Pseudomonadota</taxon>
        <taxon>Betaproteobacteria</taxon>
        <taxon>Burkholderiales</taxon>
        <taxon>Burkholderiaceae</taxon>
        <taxon>Paraburkholderia</taxon>
    </lineage>
</organism>
<name>A0A1M6NKS2_9BURK</name>
<keyword evidence="1" id="KW-0472">Membrane</keyword>
<evidence type="ECO:0000256" key="1">
    <source>
        <dbReference type="SAM" id="Phobius"/>
    </source>
</evidence>